<comment type="similarity">
    <text evidence="9">Belongs to the DEAD box helicase family. DDX46/PRP5 subfamily.</text>
</comment>
<dbReference type="Pfam" id="PF00271">
    <property type="entry name" value="Helicase_C"/>
    <property type="match status" value="1"/>
</dbReference>
<dbReference type="Pfam" id="PF00270">
    <property type="entry name" value="DEAD"/>
    <property type="match status" value="1"/>
</dbReference>
<evidence type="ECO:0000259" key="14">
    <source>
        <dbReference type="PROSITE" id="PS51195"/>
    </source>
</evidence>
<keyword evidence="16" id="KW-1185">Reference proteome</keyword>
<dbReference type="Pfam" id="PF23469">
    <property type="entry name" value="KH_12"/>
    <property type="match status" value="1"/>
</dbReference>
<feature type="compositionally biased region" description="Low complexity" evidence="11">
    <location>
        <begin position="240"/>
        <end position="249"/>
    </location>
</feature>
<dbReference type="CDD" id="cd17953">
    <property type="entry name" value="DEADc_DDX46"/>
    <property type="match status" value="1"/>
</dbReference>
<feature type="domain" description="Helicase C-terminal" evidence="13">
    <location>
        <begin position="789"/>
        <end position="935"/>
    </location>
</feature>
<dbReference type="PROSITE" id="PS51192">
    <property type="entry name" value="HELICASE_ATP_BIND_1"/>
    <property type="match status" value="1"/>
</dbReference>
<dbReference type="GO" id="GO:0003724">
    <property type="term" value="F:RNA helicase activity"/>
    <property type="evidence" value="ECO:0007669"/>
    <property type="project" value="UniProtKB-EC"/>
</dbReference>
<dbReference type="PROSITE" id="PS00039">
    <property type="entry name" value="DEAD_ATP_HELICASE"/>
    <property type="match status" value="1"/>
</dbReference>
<feature type="compositionally biased region" description="Acidic residues" evidence="11">
    <location>
        <begin position="469"/>
        <end position="478"/>
    </location>
</feature>
<organism evidence="15">
    <name type="scientific">Mucor ambiguus</name>
    <dbReference type="NCBI Taxonomy" id="91626"/>
    <lineage>
        <taxon>Eukaryota</taxon>
        <taxon>Fungi</taxon>
        <taxon>Fungi incertae sedis</taxon>
        <taxon>Mucoromycota</taxon>
        <taxon>Mucoromycotina</taxon>
        <taxon>Mucoromycetes</taxon>
        <taxon>Mucorales</taxon>
        <taxon>Mucorineae</taxon>
        <taxon>Mucoraceae</taxon>
        <taxon>Mucor</taxon>
    </lineage>
</organism>
<dbReference type="GO" id="GO:0005524">
    <property type="term" value="F:ATP binding"/>
    <property type="evidence" value="ECO:0007669"/>
    <property type="project" value="UniProtKB-KW"/>
</dbReference>
<feature type="compositionally biased region" description="Basic and acidic residues" evidence="11">
    <location>
        <begin position="424"/>
        <end position="441"/>
    </location>
</feature>
<feature type="compositionally biased region" description="Basic and acidic residues" evidence="11">
    <location>
        <begin position="250"/>
        <end position="262"/>
    </location>
</feature>
<evidence type="ECO:0000256" key="3">
    <source>
        <dbReference type="ARBA" id="ARBA00022741"/>
    </source>
</evidence>
<dbReference type="GO" id="GO:0016787">
    <property type="term" value="F:hydrolase activity"/>
    <property type="evidence" value="ECO:0007669"/>
    <property type="project" value="UniProtKB-KW"/>
</dbReference>
<dbReference type="InterPro" id="IPR011545">
    <property type="entry name" value="DEAD/DEAH_box_helicase_dom"/>
</dbReference>
<accession>A0A0C9LT41</accession>
<evidence type="ECO:0000256" key="1">
    <source>
        <dbReference type="ARBA" id="ARBA00004123"/>
    </source>
</evidence>
<evidence type="ECO:0000256" key="9">
    <source>
        <dbReference type="ARBA" id="ARBA00038511"/>
    </source>
</evidence>
<feature type="compositionally biased region" description="Acidic residues" evidence="11">
    <location>
        <begin position="288"/>
        <end position="303"/>
    </location>
</feature>
<dbReference type="InterPro" id="IPR000629">
    <property type="entry name" value="RNA-helicase_DEAD-box_CS"/>
</dbReference>
<evidence type="ECO:0000256" key="4">
    <source>
        <dbReference type="ARBA" id="ARBA00022801"/>
    </source>
</evidence>
<dbReference type="STRING" id="91626.A0A0C9LT41"/>
<dbReference type="InterPro" id="IPR027417">
    <property type="entry name" value="P-loop_NTPase"/>
</dbReference>
<feature type="compositionally biased region" description="Low complexity" evidence="11">
    <location>
        <begin position="110"/>
        <end position="149"/>
    </location>
</feature>
<feature type="compositionally biased region" description="Basic residues" evidence="11">
    <location>
        <begin position="158"/>
        <end position="167"/>
    </location>
</feature>
<dbReference type="Proteomes" id="UP000053815">
    <property type="component" value="Unassembled WGS sequence"/>
</dbReference>
<proteinExistence type="inferred from homology"/>
<dbReference type="SUPFAM" id="SSF52540">
    <property type="entry name" value="P-loop containing nucleoside triphosphate hydrolases"/>
    <property type="match status" value="1"/>
</dbReference>
<evidence type="ECO:0000256" key="7">
    <source>
        <dbReference type="ARBA" id="ARBA00023187"/>
    </source>
</evidence>
<dbReference type="InterPro" id="IPR001650">
    <property type="entry name" value="Helicase_C-like"/>
</dbReference>
<dbReference type="PANTHER" id="PTHR47958">
    <property type="entry name" value="ATP-DEPENDENT RNA HELICASE DBP3"/>
    <property type="match status" value="1"/>
</dbReference>
<evidence type="ECO:0000256" key="5">
    <source>
        <dbReference type="ARBA" id="ARBA00022806"/>
    </source>
</evidence>
<evidence type="ECO:0000256" key="10">
    <source>
        <dbReference type="PROSITE-ProRule" id="PRU00552"/>
    </source>
</evidence>
<dbReference type="EMBL" id="DF836328">
    <property type="protein sequence ID" value="GAN03365.1"/>
    <property type="molecule type" value="Genomic_DNA"/>
</dbReference>
<dbReference type="FunFam" id="3.40.50.300:FF:000079">
    <property type="entry name" value="probable ATP-dependent RNA helicase DDX17"/>
    <property type="match status" value="1"/>
</dbReference>
<feature type="compositionally biased region" description="Basic residues" evidence="11">
    <location>
        <begin position="34"/>
        <end position="48"/>
    </location>
</feature>
<feature type="compositionally biased region" description="Basic and acidic residues" evidence="11">
    <location>
        <begin position="49"/>
        <end position="66"/>
    </location>
</feature>
<keyword evidence="5" id="KW-0347">Helicase</keyword>
<keyword evidence="7" id="KW-0507">mRNA processing</keyword>
<evidence type="ECO:0000259" key="12">
    <source>
        <dbReference type="PROSITE" id="PS51192"/>
    </source>
</evidence>
<dbReference type="SMART" id="SM00490">
    <property type="entry name" value="HELICc"/>
    <property type="match status" value="1"/>
</dbReference>
<evidence type="ECO:0000256" key="6">
    <source>
        <dbReference type="ARBA" id="ARBA00022840"/>
    </source>
</evidence>
<dbReference type="SMART" id="SM00487">
    <property type="entry name" value="DEXDc"/>
    <property type="match status" value="1"/>
</dbReference>
<feature type="domain" description="Helicase ATP-binding" evidence="12">
    <location>
        <begin position="580"/>
        <end position="758"/>
    </location>
</feature>
<feature type="compositionally biased region" description="Basic and acidic residues" evidence="11">
    <location>
        <begin position="274"/>
        <end position="287"/>
    </location>
</feature>
<feature type="compositionally biased region" description="Basic and acidic residues" evidence="11">
    <location>
        <begin position="304"/>
        <end position="341"/>
    </location>
</feature>
<dbReference type="AlphaFoldDB" id="A0A0C9LT41"/>
<feature type="domain" description="DEAD-box RNA helicase Q" evidence="14">
    <location>
        <begin position="549"/>
        <end position="577"/>
    </location>
</feature>
<dbReference type="CDD" id="cd18787">
    <property type="entry name" value="SF2_C_DEAD"/>
    <property type="match status" value="1"/>
</dbReference>
<sequence>MASHHRSGSRHRSPSPGGSSSKRQRHSYRDRSRSRDRHRSSSHRHHRSSRYEDARHDNSRYDDRAYHSSSSSSRRHYDNVSVNDKRTSSREPTPRKDAVGNSSAVSALDTLTKPTTTTTTTTTTSPSLNSPATPNSISSSTTTAATTTTDADEALRKKQERVRKWKEAKRLKEEEEARKKAALQQDEEEKKKLAIVAAQKEAEALRLKQEQKEALEKQQREEAEKNQAPKEEPQLLQQFAAMRKAAAEAAAKEEAESAAKEDADMEEAAQQEHANQESEANGKKWSFDDDSESDDDHDMDVDGDEKKKQAEAEAAKAAEEAERTFKPLQSKADDHKDDDSILSKPKKTFLMSNKSTKPKNAMRMGFGLGKSMMTMKKSAAPAATATPAPEAMETDKKPAAPEPVDTEMKDSEDIDPLEAYMLDVHAETKKINEEDKRRMVEMKSSTSNKRRGSIVEDDDEDAPTKDANAADDEDIGSDPEDILALAAKKVKRKDIAPVDHSKMDYEFFRKDFYIEPPELKEMTQEQVELLRIELDGIKIRGVHCPKPITKWTHCGLPAGCLEVIRKLKYEKPTSIQAQAIPAIMNGRDVIGVAKTGSGKTIAFLLPMFRHIKDQRPLEAGEGPIAIIMTPTRELATQIHRECKPFLKILNLRAVCAYGGSPIKDQIADLKRGCEIIVCTPGRMIDLLCANSGRVTNLRRVTYLVMDEADRMFDMGFEPQVMKIVNNVRPSRQTVLFSATFPRQMEALARKVLKKPLEITVGGRSVVCDDVNQIVEVREDDTKFVRLLEILGELYNNFGEEGASALIFVDRHEAADNLLRDLMRRGYPCQSLHGGKDQADRDSTIADFKSGVTNILIATSVAARGLDVKNLKVVINYECPNHMEDYVHRVGRTGRAGNKGTAYTFITPDQDRYAMDICKALRISGQEIPPDLQALSESFQNKVKEGKERASGSGFGGKGLERLDKDRDLVKRFQKKAYGGNEDESDEEEIELESNVVAPGITAAASAAAAAAKTTLEADSKKDSNGKEDAGLSAAAIAAKKAAAMVAARINALGGAAGSQMITEDGETRPVYAEEITINDYPQKARWRVTNKEQINQITEVSGAAITTRGSFFPPGKQPTGKERKLYLFIEGDSEMVVEKAKNEIKRILVEATAAQMEAEARGGGPGGSGRYQVV</sequence>
<feature type="region of interest" description="Disordered" evidence="11">
    <location>
        <begin position="377"/>
        <end position="478"/>
    </location>
</feature>
<feature type="region of interest" description="Disordered" evidence="11">
    <location>
        <begin position="211"/>
        <end position="364"/>
    </location>
</feature>
<keyword evidence="6" id="KW-0067">ATP-binding</keyword>
<evidence type="ECO:0000256" key="2">
    <source>
        <dbReference type="ARBA" id="ARBA00012552"/>
    </source>
</evidence>
<evidence type="ECO:0000313" key="16">
    <source>
        <dbReference type="Proteomes" id="UP000053815"/>
    </source>
</evidence>
<dbReference type="OrthoDB" id="196131at2759"/>
<dbReference type="GO" id="GO:0005634">
    <property type="term" value="C:nucleus"/>
    <property type="evidence" value="ECO:0007669"/>
    <property type="project" value="UniProtKB-SubCell"/>
</dbReference>
<feature type="region of interest" description="Disordered" evidence="11">
    <location>
        <begin position="1"/>
        <end position="191"/>
    </location>
</feature>
<dbReference type="InterPro" id="IPR014001">
    <property type="entry name" value="Helicase_ATP-bd"/>
</dbReference>
<evidence type="ECO:0000256" key="8">
    <source>
        <dbReference type="ARBA" id="ARBA00023242"/>
    </source>
</evidence>
<dbReference type="InterPro" id="IPR056149">
    <property type="entry name" value="PRP5/DDX46/KHDC4_KH"/>
</dbReference>
<keyword evidence="8" id="KW-0539">Nucleus</keyword>
<evidence type="ECO:0000259" key="13">
    <source>
        <dbReference type="PROSITE" id="PS51194"/>
    </source>
</evidence>
<keyword evidence="7" id="KW-0508">mRNA splicing</keyword>
<protein>
    <recommendedName>
        <fullName evidence="2">RNA helicase</fullName>
        <ecNumber evidence="2">3.6.4.13</ecNumber>
    </recommendedName>
</protein>
<dbReference type="PROSITE" id="PS51194">
    <property type="entry name" value="HELICASE_CTER"/>
    <property type="match status" value="1"/>
</dbReference>
<name>A0A0C9LT41_9FUNG</name>
<evidence type="ECO:0000313" key="15">
    <source>
        <dbReference type="EMBL" id="GAN03365.1"/>
    </source>
</evidence>
<dbReference type="GO" id="GO:0003676">
    <property type="term" value="F:nucleic acid binding"/>
    <property type="evidence" value="ECO:0007669"/>
    <property type="project" value="InterPro"/>
</dbReference>
<feature type="compositionally biased region" description="Basic residues" evidence="11">
    <location>
        <begin position="1"/>
        <end position="13"/>
    </location>
</feature>
<dbReference type="Gene3D" id="3.40.50.300">
    <property type="entry name" value="P-loop containing nucleotide triphosphate hydrolases"/>
    <property type="match status" value="2"/>
</dbReference>
<comment type="subcellular location">
    <subcellularLocation>
        <location evidence="1">Nucleus</location>
    </subcellularLocation>
</comment>
<feature type="compositionally biased region" description="Basic and acidic residues" evidence="11">
    <location>
        <begin position="168"/>
        <end position="179"/>
    </location>
</feature>
<dbReference type="EC" id="3.6.4.13" evidence="2"/>
<dbReference type="GO" id="GO:0008380">
    <property type="term" value="P:RNA splicing"/>
    <property type="evidence" value="ECO:0007669"/>
    <property type="project" value="UniProtKB-KW"/>
</dbReference>
<keyword evidence="3" id="KW-0547">Nucleotide-binding</keyword>
<feature type="compositionally biased region" description="Basic and acidic residues" evidence="11">
    <location>
        <begin position="75"/>
        <end position="98"/>
    </location>
</feature>
<dbReference type="PROSITE" id="PS51195">
    <property type="entry name" value="Q_MOTIF"/>
    <property type="match status" value="1"/>
</dbReference>
<evidence type="ECO:0000256" key="11">
    <source>
        <dbReference type="SAM" id="MobiDB-lite"/>
    </source>
</evidence>
<reference evidence="15" key="1">
    <citation type="submission" date="2014-09" db="EMBL/GenBank/DDBJ databases">
        <title>Draft genome sequence of an oleaginous Mucoromycotina fungus Mucor ambiguus NBRC6742.</title>
        <authorList>
            <person name="Takeda I."/>
            <person name="Yamane N."/>
            <person name="Morita T."/>
            <person name="Tamano K."/>
            <person name="Machida M."/>
            <person name="Baker S."/>
            <person name="Koike H."/>
        </authorList>
    </citation>
    <scope>NUCLEOTIDE SEQUENCE</scope>
    <source>
        <strain evidence="15">NBRC 6742</strain>
    </source>
</reference>
<feature type="compositionally biased region" description="Low complexity" evidence="11">
    <location>
        <begin position="377"/>
        <end position="391"/>
    </location>
</feature>
<feature type="compositionally biased region" description="Basic and acidic residues" evidence="11">
    <location>
        <begin position="211"/>
        <end position="233"/>
    </location>
</feature>
<feature type="short sequence motif" description="Q motif" evidence="10">
    <location>
        <begin position="549"/>
        <end position="577"/>
    </location>
</feature>
<dbReference type="InterPro" id="IPR014014">
    <property type="entry name" value="RNA_helicase_DEAD_Q_motif"/>
</dbReference>
<gene>
    <name evidence="15" type="ORF">MAM1_0039d02818</name>
</gene>
<keyword evidence="4 15" id="KW-0378">Hydrolase</keyword>